<sequence length="167" mass="18034">VHDHQQRGAGDQDELQGPEADVGDGEEVVEADVGAAGLARVAVEVLVVVAPHPLRRHHVDQHPEDEDQGEPDAPEGRGVLVHPAQEPFKDTPVHGPWRLLIGSARGRNKEMLINIPGAGSKHTPLPELGREPRSPASQCRPYCSNHLFPLPLRDGKVLTSCSTLPQL</sequence>
<feature type="region of interest" description="Disordered" evidence="1">
    <location>
        <begin position="117"/>
        <end position="136"/>
    </location>
</feature>
<evidence type="ECO:0000313" key="3">
    <source>
        <dbReference type="Proteomes" id="UP000694403"/>
    </source>
</evidence>
<accession>A0A8C3T7C9</accession>
<feature type="region of interest" description="Disordered" evidence="1">
    <location>
        <begin position="1"/>
        <end position="29"/>
    </location>
</feature>
<reference evidence="2" key="2">
    <citation type="submission" date="2025-09" db="UniProtKB">
        <authorList>
            <consortium name="Ensembl"/>
        </authorList>
    </citation>
    <scope>IDENTIFICATION</scope>
</reference>
<feature type="region of interest" description="Disordered" evidence="1">
    <location>
        <begin position="54"/>
        <end position="79"/>
    </location>
</feature>
<name>A0A8C3T7C9_CHESE</name>
<proteinExistence type="predicted"/>
<dbReference type="AlphaFoldDB" id="A0A8C3T7C9"/>
<dbReference type="Ensembl" id="ENSCSRT00000024876.1">
    <property type="protein sequence ID" value="ENSCSRP00000023847.1"/>
    <property type="gene ID" value="ENSCSRG00000017916.1"/>
</dbReference>
<feature type="compositionally biased region" description="Acidic residues" evidence="1">
    <location>
        <begin position="63"/>
        <end position="73"/>
    </location>
</feature>
<reference evidence="2" key="1">
    <citation type="submission" date="2025-08" db="UniProtKB">
        <authorList>
            <consortium name="Ensembl"/>
        </authorList>
    </citation>
    <scope>IDENTIFICATION</scope>
</reference>
<feature type="compositionally biased region" description="Acidic residues" evidence="1">
    <location>
        <begin position="11"/>
        <end position="29"/>
    </location>
</feature>
<evidence type="ECO:0000313" key="2">
    <source>
        <dbReference type="Ensembl" id="ENSCSRP00000023847.1"/>
    </source>
</evidence>
<keyword evidence="3" id="KW-1185">Reference proteome</keyword>
<protein>
    <submittedName>
        <fullName evidence="2">Uncharacterized protein</fullName>
    </submittedName>
</protein>
<evidence type="ECO:0000256" key="1">
    <source>
        <dbReference type="SAM" id="MobiDB-lite"/>
    </source>
</evidence>
<organism evidence="2 3">
    <name type="scientific">Chelydra serpentina</name>
    <name type="common">Snapping turtle</name>
    <name type="synonym">Testudo serpentina</name>
    <dbReference type="NCBI Taxonomy" id="8475"/>
    <lineage>
        <taxon>Eukaryota</taxon>
        <taxon>Metazoa</taxon>
        <taxon>Chordata</taxon>
        <taxon>Craniata</taxon>
        <taxon>Vertebrata</taxon>
        <taxon>Euteleostomi</taxon>
        <taxon>Archelosauria</taxon>
        <taxon>Testudinata</taxon>
        <taxon>Testudines</taxon>
        <taxon>Cryptodira</taxon>
        <taxon>Durocryptodira</taxon>
        <taxon>Americhelydia</taxon>
        <taxon>Chelydroidea</taxon>
        <taxon>Chelydridae</taxon>
        <taxon>Chelydra</taxon>
    </lineage>
</organism>
<dbReference type="Proteomes" id="UP000694403">
    <property type="component" value="Unplaced"/>
</dbReference>